<organism evidence="9 10">
    <name type="scientific">Lederbergia citrisecunda</name>
    <dbReference type="NCBI Taxonomy" id="2833583"/>
    <lineage>
        <taxon>Bacteria</taxon>
        <taxon>Bacillati</taxon>
        <taxon>Bacillota</taxon>
        <taxon>Bacilli</taxon>
        <taxon>Bacillales</taxon>
        <taxon>Bacillaceae</taxon>
        <taxon>Lederbergia</taxon>
    </lineage>
</organism>
<evidence type="ECO:0000256" key="4">
    <source>
        <dbReference type="ARBA" id="ARBA00022827"/>
    </source>
</evidence>
<evidence type="ECO:0000256" key="1">
    <source>
        <dbReference type="ARBA" id="ARBA00001974"/>
    </source>
</evidence>
<evidence type="ECO:0000256" key="2">
    <source>
        <dbReference type="ARBA" id="ARBA00009130"/>
    </source>
</evidence>
<dbReference type="Gene3D" id="3.50.50.60">
    <property type="entry name" value="FAD/NAD(P)-binding domain"/>
    <property type="match status" value="2"/>
</dbReference>
<dbReference type="InterPro" id="IPR004099">
    <property type="entry name" value="Pyr_nucl-diS_OxRdtase_dimer"/>
</dbReference>
<evidence type="ECO:0000259" key="8">
    <source>
        <dbReference type="Pfam" id="PF07992"/>
    </source>
</evidence>
<keyword evidence="5" id="KW-0560">Oxidoreductase</keyword>
<evidence type="ECO:0000256" key="5">
    <source>
        <dbReference type="ARBA" id="ARBA00023002"/>
    </source>
</evidence>
<protein>
    <submittedName>
        <fullName evidence="9">FAD-dependent oxidoreductase</fullName>
    </submittedName>
</protein>
<dbReference type="Pfam" id="PF02852">
    <property type="entry name" value="Pyr_redox_dim"/>
    <property type="match status" value="1"/>
</dbReference>
<dbReference type="RefSeq" id="WP_213110624.1">
    <property type="nucleotide sequence ID" value="NZ_JAGYPJ010000001.1"/>
</dbReference>
<comment type="similarity">
    <text evidence="2">Belongs to the class-III pyridine nucleotide-disulfide oxidoreductase family.</text>
</comment>
<dbReference type="InterPro" id="IPR050260">
    <property type="entry name" value="FAD-bd_OxRdtase"/>
</dbReference>
<evidence type="ECO:0000313" key="9">
    <source>
        <dbReference type="EMBL" id="MBS4200000.1"/>
    </source>
</evidence>
<evidence type="ECO:0000259" key="7">
    <source>
        <dbReference type="Pfam" id="PF02852"/>
    </source>
</evidence>
<dbReference type="Pfam" id="PF07992">
    <property type="entry name" value="Pyr_redox_2"/>
    <property type="match status" value="1"/>
</dbReference>
<dbReference type="SUPFAM" id="SSF55424">
    <property type="entry name" value="FAD/NAD-linked reductases, dimerisation (C-terminal) domain"/>
    <property type="match status" value="1"/>
</dbReference>
<keyword evidence="4" id="KW-0274">FAD</keyword>
<keyword evidence="3" id="KW-0285">Flavoprotein</keyword>
<dbReference type="Proteomes" id="UP000682713">
    <property type="component" value="Unassembled WGS sequence"/>
</dbReference>
<dbReference type="InterPro" id="IPR016156">
    <property type="entry name" value="FAD/NAD-linked_Rdtase_dimer_sf"/>
</dbReference>
<gene>
    <name evidence="9" type="ORF">KHA93_10065</name>
</gene>
<dbReference type="PANTHER" id="PTHR43429:SF1">
    <property type="entry name" value="NAD(P)H SULFUR OXIDOREDUCTASE (COA-DEPENDENT)"/>
    <property type="match status" value="1"/>
</dbReference>
<reference evidence="9 10" key="1">
    <citation type="submission" date="2021-05" db="EMBL/GenBank/DDBJ databases">
        <title>Novel Bacillus species.</title>
        <authorList>
            <person name="Liu G."/>
        </authorList>
    </citation>
    <scope>NUCLEOTIDE SEQUENCE [LARGE SCALE GENOMIC DNA]</scope>
    <source>
        <strain evidence="9 10">FJAT-49732</strain>
    </source>
</reference>
<dbReference type="SUPFAM" id="SSF51905">
    <property type="entry name" value="FAD/NAD(P)-binding domain"/>
    <property type="match status" value="1"/>
</dbReference>
<evidence type="ECO:0000313" key="10">
    <source>
        <dbReference type="Proteomes" id="UP000682713"/>
    </source>
</evidence>
<dbReference type="PRINTS" id="PR00411">
    <property type="entry name" value="PNDRDTASEI"/>
</dbReference>
<keyword evidence="10" id="KW-1185">Reference proteome</keyword>
<dbReference type="InterPro" id="IPR036188">
    <property type="entry name" value="FAD/NAD-bd_sf"/>
</dbReference>
<comment type="cofactor">
    <cofactor evidence="1">
        <name>FAD</name>
        <dbReference type="ChEBI" id="CHEBI:57692"/>
    </cofactor>
</comment>
<dbReference type="EMBL" id="JAGYPJ010000001">
    <property type="protein sequence ID" value="MBS4200000.1"/>
    <property type="molecule type" value="Genomic_DNA"/>
</dbReference>
<dbReference type="PRINTS" id="PR00368">
    <property type="entry name" value="FADPNR"/>
</dbReference>
<dbReference type="AlphaFoldDB" id="A0A942YLU3"/>
<comment type="caution">
    <text evidence="9">The sequence shown here is derived from an EMBL/GenBank/DDBJ whole genome shotgun (WGS) entry which is preliminary data.</text>
</comment>
<dbReference type="GO" id="GO:0016491">
    <property type="term" value="F:oxidoreductase activity"/>
    <property type="evidence" value="ECO:0007669"/>
    <property type="project" value="UniProtKB-KW"/>
</dbReference>
<keyword evidence="6" id="KW-0676">Redox-active center</keyword>
<dbReference type="PANTHER" id="PTHR43429">
    <property type="entry name" value="PYRIDINE NUCLEOTIDE-DISULFIDE OXIDOREDUCTASE DOMAIN-CONTAINING"/>
    <property type="match status" value="1"/>
</dbReference>
<evidence type="ECO:0000256" key="3">
    <source>
        <dbReference type="ARBA" id="ARBA00022630"/>
    </source>
</evidence>
<accession>A0A942YLU3</accession>
<feature type="domain" description="Pyridine nucleotide-disulphide oxidoreductase dimerisation" evidence="7">
    <location>
        <begin position="329"/>
        <end position="429"/>
    </location>
</feature>
<dbReference type="InterPro" id="IPR023753">
    <property type="entry name" value="FAD/NAD-binding_dom"/>
</dbReference>
<evidence type="ECO:0000256" key="6">
    <source>
        <dbReference type="ARBA" id="ARBA00023284"/>
    </source>
</evidence>
<proteinExistence type="inferred from homology"/>
<feature type="domain" description="FAD/NAD(P)-binding" evidence="8">
    <location>
        <begin position="1"/>
        <end position="305"/>
    </location>
</feature>
<name>A0A942YLU3_9BACI</name>
<sequence>MKYVIIGGDAAGMSAAMQIIKYDQDAEVVTLEKGAIYSYGQCGLPYTISGLVPSTDDLIARRIETFRNKFGIDARTYHEVQTIDPKTKTVVGQDTQSGKRFHLSYDKLLIASGASPIIPDWKGIGLSGVHTLKTIPDANQIIRNLSEEIQNVTVIGGGDIGLEMAESFRTLGKSVRLIHRGTYVGKMFDPDMAQYIHEEAKKHQIELIVNENVIAIEGLRSVESIRTDQKVYKTDLVLISTGIKPNTSFIQGTGITTGMKGAIQTNRYMETNVKDIYAAGDCTLQYHMVKEQDDYVPLGTTANKQGRIAGLNMARQPRRFKGITGSSILKFMDLTLGKTGLSEWEAMKLNIPYEVVKIEAKDIANYYPGSRPIHIKLTYRSDNYQLLGGQIIGEKGVDKRVDVLATALFNRMTILELEDLDLSYAPPYNGSWDPIQRAARQAMRGLSEKVKHD</sequence>